<evidence type="ECO:0000313" key="3">
    <source>
        <dbReference type="WBParaSite" id="SSLN_0001339901-mRNA-1"/>
    </source>
</evidence>
<keyword evidence="2" id="KW-1185">Reference proteome</keyword>
<dbReference type="WBParaSite" id="SSLN_0001339901-mRNA-1">
    <property type="protein sequence ID" value="SSLN_0001339901-mRNA-1"/>
    <property type="gene ID" value="SSLN_0001339901"/>
</dbReference>
<sequence length="156" mass="17904">MELTRVEAEAKTDVDLGDDSDYVKSLKWTTLVTQYFKECPVKDEALECSDRWIRNCTYKRARERQGEFFGQMHIVTRSFLEGLFTQARQTTHTAKSLSDLCIKTKGCELALTRMNCRIVRSPPYTMQNQWAEVTDRKGVGTPTLPISRSSLKGVQE</sequence>
<evidence type="ECO:0000313" key="1">
    <source>
        <dbReference type="EMBL" id="VDL99286.1"/>
    </source>
</evidence>
<organism evidence="3">
    <name type="scientific">Schistocephalus solidus</name>
    <name type="common">Tapeworm</name>
    <dbReference type="NCBI Taxonomy" id="70667"/>
    <lineage>
        <taxon>Eukaryota</taxon>
        <taxon>Metazoa</taxon>
        <taxon>Spiralia</taxon>
        <taxon>Lophotrochozoa</taxon>
        <taxon>Platyhelminthes</taxon>
        <taxon>Cestoda</taxon>
        <taxon>Eucestoda</taxon>
        <taxon>Diphyllobothriidea</taxon>
        <taxon>Diphyllobothriidae</taxon>
        <taxon>Schistocephalus</taxon>
    </lineage>
</organism>
<dbReference type="Proteomes" id="UP000275846">
    <property type="component" value="Unassembled WGS sequence"/>
</dbReference>
<dbReference type="EMBL" id="UYSU01037628">
    <property type="protein sequence ID" value="VDL99286.1"/>
    <property type="molecule type" value="Genomic_DNA"/>
</dbReference>
<name>A0A183T8V3_SCHSO</name>
<protein>
    <submittedName>
        <fullName evidence="3">DDE-1 domain-containing protein</fullName>
    </submittedName>
</protein>
<proteinExistence type="predicted"/>
<accession>A0A183T8V3</accession>
<reference evidence="1 2" key="2">
    <citation type="submission" date="2018-11" db="EMBL/GenBank/DDBJ databases">
        <authorList>
            <consortium name="Pathogen Informatics"/>
        </authorList>
    </citation>
    <scope>NUCLEOTIDE SEQUENCE [LARGE SCALE GENOMIC DNA]</scope>
    <source>
        <strain evidence="1 2">NST_G2</strain>
    </source>
</reference>
<dbReference type="AlphaFoldDB" id="A0A183T8V3"/>
<reference evidence="3" key="1">
    <citation type="submission" date="2016-06" db="UniProtKB">
        <authorList>
            <consortium name="WormBaseParasite"/>
        </authorList>
    </citation>
    <scope>IDENTIFICATION</scope>
</reference>
<evidence type="ECO:0000313" key="2">
    <source>
        <dbReference type="Proteomes" id="UP000275846"/>
    </source>
</evidence>
<gene>
    <name evidence="1" type="ORF">SSLN_LOCUS12901</name>
</gene>